<dbReference type="AlphaFoldDB" id="A0A1M6UKK2"/>
<organism evidence="1 2">
    <name type="scientific">Selenomonas ruminantium</name>
    <dbReference type="NCBI Taxonomy" id="971"/>
    <lineage>
        <taxon>Bacteria</taxon>
        <taxon>Bacillati</taxon>
        <taxon>Bacillota</taxon>
        <taxon>Negativicutes</taxon>
        <taxon>Selenomonadales</taxon>
        <taxon>Selenomonadaceae</taxon>
        <taxon>Selenomonas</taxon>
    </lineage>
</organism>
<dbReference type="OrthoDB" id="9816424at2"/>
<dbReference type="EMBL" id="FRBC01000013">
    <property type="protein sequence ID" value="SHK69638.1"/>
    <property type="molecule type" value="Genomic_DNA"/>
</dbReference>
<evidence type="ECO:0000313" key="1">
    <source>
        <dbReference type="EMBL" id="SHK69638.1"/>
    </source>
</evidence>
<name>A0A1M6UKK2_SELRU</name>
<dbReference type="CDD" id="cd11579">
    <property type="entry name" value="Glyco_tran_WbsX"/>
    <property type="match status" value="1"/>
</dbReference>
<sequence>MKYLYTEFEHFDYILDRWGMVSQIHEKKISIYGTGECGEKVYEYLVDRSLVNNLVSFVDRDDSPMIGKIKYGIIVEKLDKVVKETNVILVASEWHHKEIVSRINDLLCDDSILIMDMYEKIYDSKDYEEYVSYIDKIQYGEKKEYVGILQEGYKRTDIDTKVIAWYLPQYYVTDYNNRFHGMGFTEWTNSSKALPQFCGHYQPHIPYHMGYYDLSNYQSIKRQAEIAKFYGIYGFAIHYYWFNEKTQMLDTPIKLILEHKDIEINYFINWATEDWGMTWDDSFSNWDFAESHIKQDLPKDVSAFFDMIKPYFEDERYIRIHNMPVLSIYNCNIFDSTAFKIFIDKLKKEAIKRGYKGLYIIITTGSNYYDGDVNEWGGDALVEYQPNYMCQFNYFDKLYPKGYINPHFRGTILDTREFFAEKRYFVKHISKKFFRGACTSWDNTARKGKTGARIIWGITPDILKVWLVDIMVESKKIHTMEEDFIFISSWNEWAEGSHLEPDMRYGYAWLNAIRSALETVKEH</sequence>
<dbReference type="PANTHER" id="PTHR41244:SF1">
    <property type="entry name" value="GLYCOSYLTRANSFERASE"/>
    <property type="match status" value="1"/>
</dbReference>
<dbReference type="RefSeq" id="WP_073089754.1">
    <property type="nucleotide sequence ID" value="NZ_FRBC01000013.1"/>
</dbReference>
<proteinExistence type="predicted"/>
<protein>
    <submittedName>
        <fullName evidence="1">Glycosyltransferase WbsX</fullName>
    </submittedName>
</protein>
<reference evidence="1 2" key="1">
    <citation type="submission" date="2016-11" db="EMBL/GenBank/DDBJ databases">
        <authorList>
            <person name="Jaros S."/>
            <person name="Januszkiewicz K."/>
            <person name="Wedrychowicz H."/>
        </authorList>
    </citation>
    <scope>NUCLEOTIDE SEQUENCE [LARGE SCALE GENOMIC DNA]</scope>
    <source>
        <strain evidence="1 2">HD4</strain>
    </source>
</reference>
<gene>
    <name evidence="1" type="ORF">SAMN05216582_1134</name>
</gene>
<keyword evidence="1" id="KW-0808">Transferase</keyword>
<accession>A0A1M6UKK2</accession>
<dbReference type="InterPro" id="IPR032719">
    <property type="entry name" value="WbsX"/>
</dbReference>
<dbReference type="GO" id="GO:0016740">
    <property type="term" value="F:transferase activity"/>
    <property type="evidence" value="ECO:0007669"/>
    <property type="project" value="UniProtKB-KW"/>
</dbReference>
<dbReference type="Pfam" id="PF14307">
    <property type="entry name" value="Glyco_tran_WbsX"/>
    <property type="match status" value="1"/>
</dbReference>
<dbReference type="Gene3D" id="3.20.20.80">
    <property type="entry name" value="Glycosidases"/>
    <property type="match status" value="1"/>
</dbReference>
<dbReference type="Proteomes" id="UP000184263">
    <property type="component" value="Unassembled WGS sequence"/>
</dbReference>
<dbReference type="PANTHER" id="PTHR41244">
    <property type="entry name" value="RHAMNAN SYNTHESIS F"/>
    <property type="match status" value="1"/>
</dbReference>
<evidence type="ECO:0000313" key="2">
    <source>
        <dbReference type="Proteomes" id="UP000184263"/>
    </source>
</evidence>